<dbReference type="RefSeq" id="WP_199299139.1">
    <property type="nucleotide sequence ID" value="NZ_JAMPKM010000004.1"/>
</dbReference>
<evidence type="ECO:0000256" key="2">
    <source>
        <dbReference type="SAM" id="SignalP"/>
    </source>
</evidence>
<protein>
    <recommendedName>
        <fullName evidence="5">Sporulation/spore germination protein</fullName>
    </recommendedName>
</protein>
<feature type="region of interest" description="Disordered" evidence="1">
    <location>
        <begin position="26"/>
        <end position="81"/>
    </location>
</feature>
<accession>A0ABV0J7V3</accession>
<gene>
    <name evidence="3" type="ORF">NC998_09560</name>
</gene>
<proteinExistence type="predicted"/>
<feature type="compositionally biased region" description="Low complexity" evidence="1">
    <location>
        <begin position="58"/>
        <end position="81"/>
    </location>
</feature>
<dbReference type="Proteomes" id="UP001464891">
    <property type="component" value="Unassembled WGS sequence"/>
</dbReference>
<feature type="signal peptide" evidence="2">
    <location>
        <begin position="1"/>
        <end position="24"/>
    </location>
</feature>
<keyword evidence="4" id="KW-1185">Reference proteome</keyword>
<comment type="caution">
    <text evidence="3">The sequence shown here is derived from an EMBL/GenBank/DDBJ whole genome shotgun (WGS) entry which is preliminary data.</text>
</comment>
<evidence type="ECO:0000256" key="1">
    <source>
        <dbReference type="SAM" id="MobiDB-lite"/>
    </source>
</evidence>
<reference evidence="3 4" key="1">
    <citation type="submission" date="2022-04" db="EMBL/GenBank/DDBJ databases">
        <title>Positive selection, recombination, and allopatry shape intraspecific diversity of widespread and dominant cyanobacteria.</title>
        <authorList>
            <person name="Wei J."/>
            <person name="Shu W."/>
            <person name="Hu C."/>
        </authorList>
    </citation>
    <scope>NUCLEOTIDE SEQUENCE [LARGE SCALE GENOMIC DNA]</scope>
    <source>
        <strain evidence="3 4">GB2-A4</strain>
    </source>
</reference>
<evidence type="ECO:0000313" key="4">
    <source>
        <dbReference type="Proteomes" id="UP001464891"/>
    </source>
</evidence>
<evidence type="ECO:0000313" key="3">
    <source>
        <dbReference type="EMBL" id="MEP0817343.1"/>
    </source>
</evidence>
<organism evidence="3 4">
    <name type="scientific">Trichocoleus desertorum GB2-A4</name>
    <dbReference type="NCBI Taxonomy" id="2933944"/>
    <lineage>
        <taxon>Bacteria</taxon>
        <taxon>Bacillati</taxon>
        <taxon>Cyanobacteriota</taxon>
        <taxon>Cyanophyceae</taxon>
        <taxon>Leptolyngbyales</taxon>
        <taxon>Trichocoleusaceae</taxon>
        <taxon>Trichocoleus</taxon>
    </lineage>
</organism>
<dbReference type="EMBL" id="JAMPKM010000004">
    <property type="protein sequence ID" value="MEP0817343.1"/>
    <property type="molecule type" value="Genomic_DNA"/>
</dbReference>
<name>A0ABV0J7V3_9CYAN</name>
<evidence type="ECO:0008006" key="5">
    <source>
        <dbReference type="Google" id="ProtNLM"/>
    </source>
</evidence>
<dbReference type="PROSITE" id="PS51257">
    <property type="entry name" value="PROKAR_LIPOPROTEIN"/>
    <property type="match status" value="1"/>
</dbReference>
<feature type="compositionally biased region" description="Low complexity" evidence="1">
    <location>
        <begin position="37"/>
        <end position="47"/>
    </location>
</feature>
<sequence>MMKFYKVSLIILLAGSLCLGISSCDTPPSEEGDRTRSSPPNSTSANSTIQPAASVPKATPTPTISPSSATPSLAARSQPLKAPAKTVAATTTAQTQNTVPVTIYKVDGQCQNLVPQKVTVSAQKSMEAAVSKTLAQWDTADFSLTGYRVSVDPDSRVATVDLRVSPSSKRQLESLSSCEQLALLGAVNKTLTTNPQWKIESVRFTEQGEEVVL</sequence>
<keyword evidence="2" id="KW-0732">Signal</keyword>
<feature type="chain" id="PRO_5046749407" description="Sporulation/spore germination protein" evidence="2">
    <location>
        <begin position="25"/>
        <end position="213"/>
    </location>
</feature>